<dbReference type="SUPFAM" id="SSF50630">
    <property type="entry name" value="Acid proteases"/>
    <property type="match status" value="1"/>
</dbReference>
<dbReference type="InterPro" id="IPR018061">
    <property type="entry name" value="Retropepsins"/>
</dbReference>
<dbReference type="Proteomes" id="UP001066276">
    <property type="component" value="Chromosome 2_1"/>
</dbReference>
<keyword evidence="4" id="KW-1185">Reference proteome</keyword>
<accession>A0AAV7VNI2</accession>
<name>A0AAV7VNI2_PLEWA</name>
<gene>
    <name evidence="3" type="ORF">NDU88_005921</name>
</gene>
<dbReference type="EMBL" id="JANPWB010000003">
    <property type="protein sequence ID" value="KAJ1202120.1"/>
    <property type="molecule type" value="Genomic_DNA"/>
</dbReference>
<feature type="domain" description="Retropepsins" evidence="2">
    <location>
        <begin position="68"/>
        <end position="156"/>
    </location>
</feature>
<evidence type="ECO:0000313" key="3">
    <source>
        <dbReference type="EMBL" id="KAJ1202120.1"/>
    </source>
</evidence>
<dbReference type="InterPro" id="IPR021109">
    <property type="entry name" value="Peptidase_aspartic_dom_sf"/>
</dbReference>
<protein>
    <recommendedName>
        <fullName evidence="2">Retropepsins domain-containing protein</fullName>
    </recommendedName>
</protein>
<keyword evidence="1" id="KW-0378">Hydrolase</keyword>
<proteinExistence type="predicted"/>
<evidence type="ECO:0000313" key="4">
    <source>
        <dbReference type="Proteomes" id="UP001066276"/>
    </source>
</evidence>
<evidence type="ECO:0000259" key="2">
    <source>
        <dbReference type="Pfam" id="PF00077"/>
    </source>
</evidence>
<dbReference type="Gene3D" id="2.40.70.10">
    <property type="entry name" value="Acid Proteases"/>
    <property type="match status" value="1"/>
</dbReference>
<reference evidence="3" key="1">
    <citation type="journal article" date="2022" name="bioRxiv">
        <title>Sequencing and chromosome-scale assembly of the giantPleurodeles waltlgenome.</title>
        <authorList>
            <person name="Brown T."/>
            <person name="Elewa A."/>
            <person name="Iarovenko S."/>
            <person name="Subramanian E."/>
            <person name="Araus A.J."/>
            <person name="Petzold A."/>
            <person name="Susuki M."/>
            <person name="Suzuki K.-i.T."/>
            <person name="Hayashi T."/>
            <person name="Toyoda A."/>
            <person name="Oliveira C."/>
            <person name="Osipova E."/>
            <person name="Leigh N.D."/>
            <person name="Simon A."/>
            <person name="Yun M.H."/>
        </authorList>
    </citation>
    <scope>NUCLEOTIDE SEQUENCE</scope>
    <source>
        <strain evidence="3">20211129_DDA</strain>
        <tissue evidence="3">Liver</tissue>
    </source>
</reference>
<comment type="caution">
    <text evidence="3">The sequence shown here is derived from an EMBL/GenBank/DDBJ whole genome shotgun (WGS) entry which is preliminary data.</text>
</comment>
<dbReference type="AlphaFoldDB" id="A0AAV7VNI2"/>
<sequence>MQIPQAPTEQQQMMLTQQVTGQRQDRSSITVHQFPLYSENEINCEWMNDSLDEGLCVLAASLEVDQRGPYVRGKVMGHKVSFLVDTRATCSMVRSAEVLNVPLSGRTVQAVGVANKHFTNPITDPVQVETGNFQGLHKFVVCDLSAVSLLGRDLCKTKCLITCSRDGVEIQTNRDDKEDPAPETECETTNEEYPLIEFFPMFIVKELHSDLQGPVQENVWDLTGKEVSLIKGLETIKVTLKPNAVFLQLPQYNMTQDILMKVAQIIGDPVT</sequence>
<organism evidence="3 4">
    <name type="scientific">Pleurodeles waltl</name>
    <name type="common">Iberian ribbed newt</name>
    <dbReference type="NCBI Taxonomy" id="8319"/>
    <lineage>
        <taxon>Eukaryota</taxon>
        <taxon>Metazoa</taxon>
        <taxon>Chordata</taxon>
        <taxon>Craniata</taxon>
        <taxon>Vertebrata</taxon>
        <taxon>Euteleostomi</taxon>
        <taxon>Amphibia</taxon>
        <taxon>Batrachia</taxon>
        <taxon>Caudata</taxon>
        <taxon>Salamandroidea</taxon>
        <taxon>Salamandridae</taxon>
        <taxon>Pleurodelinae</taxon>
        <taxon>Pleurodeles</taxon>
    </lineage>
</organism>
<dbReference type="GO" id="GO:0016787">
    <property type="term" value="F:hydrolase activity"/>
    <property type="evidence" value="ECO:0007669"/>
    <property type="project" value="UniProtKB-KW"/>
</dbReference>
<evidence type="ECO:0000256" key="1">
    <source>
        <dbReference type="ARBA" id="ARBA00022801"/>
    </source>
</evidence>
<dbReference type="Pfam" id="PF00077">
    <property type="entry name" value="RVP"/>
    <property type="match status" value="1"/>
</dbReference>